<dbReference type="GO" id="GO:0005737">
    <property type="term" value="C:cytoplasm"/>
    <property type="evidence" value="ECO:0007669"/>
    <property type="project" value="UniProtKB-SubCell"/>
</dbReference>
<keyword evidence="7" id="KW-0328">Glycosyltransferase</keyword>
<evidence type="ECO:0000256" key="11">
    <source>
        <dbReference type="ARBA" id="ARBA00031501"/>
    </source>
</evidence>
<comment type="subcellular location">
    <subcellularLocation>
        <location evidence="2">Cytoplasm</location>
    </subcellularLocation>
</comment>
<sequence length="602" mass="71039">MPHVKKDYSKIKTAHQWLKIGKKRRTGVLVPLFSIYSQNSIGIGEIPDLKLLADWCRKVNISIIQLLPLNDTGFKFAPYDTESSYAIDPMYICLSNLKGVESKTFYKEIELLKKRFKRLHRRVNYDIKKEKLKILGKMFDSIFLSNKKLPRECEDYIEKNNFWIRDYAIYKTLKDKYNQKPWDAWELKYKNREDKDISIFTKSEEKNIKFHEWLQWQLYLQMIDVKKYANKLGVLIMGDLPLLVSKDSADVWAHKKYFILDKSTGNPMDIDFIKGQRWGMPPYNWKTLEENKFIYFSEKLKYAEHFYNIYRIDHFIGLFRLWVIDNDTPLELGGIKGKYTPENPELWKIQGQKVIEKMLESTTMLPCGENLGNVPECANDALKHYLIPGFEVQRWIFKNSNENKINISIISTQDTSSFADWWENECGTTNIDFIKKLCGENNLDYELIKNKLFKLPLSNEKRLRWKDSINSTEQLLKLINLPAEKSGGFEYSYSLSYGEKRIFWEYLKLKGIPKQNATKKLIYKSLKKSLDSKAIFSIHLIQDWLSLGNTFNKIDPLEVRVNTPGTVSEKNWSFMLPIFVEKFMNMPINKIIKNLNIQSGRD</sequence>
<dbReference type="InterPro" id="IPR017853">
    <property type="entry name" value="GH"/>
</dbReference>
<evidence type="ECO:0000313" key="13">
    <source>
        <dbReference type="Proteomes" id="UP000177371"/>
    </source>
</evidence>
<dbReference type="EMBL" id="MEUT01000029">
    <property type="protein sequence ID" value="OGC51114.1"/>
    <property type="molecule type" value="Genomic_DNA"/>
</dbReference>
<dbReference type="PANTHER" id="PTHR32518:SF3">
    <property type="entry name" value="4-ALPHA-GLUCANOTRANSFERASE"/>
    <property type="match status" value="1"/>
</dbReference>
<evidence type="ECO:0000256" key="4">
    <source>
        <dbReference type="ARBA" id="ARBA00012560"/>
    </source>
</evidence>
<evidence type="ECO:0000256" key="5">
    <source>
        <dbReference type="ARBA" id="ARBA00020295"/>
    </source>
</evidence>
<keyword evidence="8" id="KW-0808">Transferase</keyword>
<evidence type="ECO:0000313" key="12">
    <source>
        <dbReference type="EMBL" id="OGC51114.1"/>
    </source>
</evidence>
<accession>A0A1F4V1M8</accession>
<dbReference type="PANTHER" id="PTHR32518">
    <property type="match status" value="1"/>
</dbReference>
<dbReference type="Pfam" id="PF02446">
    <property type="entry name" value="Glyco_hydro_77"/>
    <property type="match status" value="1"/>
</dbReference>
<keyword evidence="6" id="KW-0963">Cytoplasm</keyword>
<dbReference type="GO" id="GO:0004134">
    <property type="term" value="F:4-alpha-glucanotransferase activity"/>
    <property type="evidence" value="ECO:0007669"/>
    <property type="project" value="UniProtKB-EC"/>
</dbReference>
<dbReference type="InterPro" id="IPR003385">
    <property type="entry name" value="Glyco_hydro_77"/>
</dbReference>
<dbReference type="AlphaFoldDB" id="A0A1F4V1M8"/>
<evidence type="ECO:0000256" key="2">
    <source>
        <dbReference type="ARBA" id="ARBA00004496"/>
    </source>
</evidence>
<reference evidence="12 13" key="1">
    <citation type="journal article" date="2016" name="Nat. Commun.">
        <title>Thousands of microbial genomes shed light on interconnected biogeochemical processes in an aquifer system.</title>
        <authorList>
            <person name="Anantharaman K."/>
            <person name="Brown C.T."/>
            <person name="Hug L.A."/>
            <person name="Sharon I."/>
            <person name="Castelle C.J."/>
            <person name="Probst A.J."/>
            <person name="Thomas B.C."/>
            <person name="Singh A."/>
            <person name="Wilkins M.J."/>
            <person name="Karaoz U."/>
            <person name="Brodie E.L."/>
            <person name="Williams K.H."/>
            <person name="Hubbard S.S."/>
            <person name="Banfield J.F."/>
        </authorList>
    </citation>
    <scope>NUCLEOTIDE SEQUENCE [LARGE SCALE GENOMIC DNA]</scope>
</reference>
<evidence type="ECO:0000256" key="7">
    <source>
        <dbReference type="ARBA" id="ARBA00022676"/>
    </source>
</evidence>
<protein>
    <recommendedName>
        <fullName evidence="5">4-alpha-glucanotransferase</fullName>
        <ecNumber evidence="4">2.4.1.25</ecNumber>
    </recommendedName>
    <alternativeName>
        <fullName evidence="10">Amylomaltase</fullName>
    </alternativeName>
    <alternativeName>
        <fullName evidence="11">Disproportionating enzyme</fullName>
    </alternativeName>
</protein>
<gene>
    <name evidence="12" type="ORF">A2W32_00515</name>
</gene>
<dbReference type="GO" id="GO:0005975">
    <property type="term" value="P:carbohydrate metabolic process"/>
    <property type="evidence" value="ECO:0007669"/>
    <property type="project" value="InterPro"/>
</dbReference>
<evidence type="ECO:0000256" key="9">
    <source>
        <dbReference type="ARBA" id="ARBA00023277"/>
    </source>
</evidence>
<comment type="caution">
    <text evidence="12">The sequence shown here is derived from an EMBL/GenBank/DDBJ whole genome shotgun (WGS) entry which is preliminary data.</text>
</comment>
<dbReference type="Proteomes" id="UP000177371">
    <property type="component" value="Unassembled WGS sequence"/>
</dbReference>
<evidence type="ECO:0000256" key="8">
    <source>
        <dbReference type="ARBA" id="ARBA00022679"/>
    </source>
</evidence>
<evidence type="ECO:0000256" key="6">
    <source>
        <dbReference type="ARBA" id="ARBA00022490"/>
    </source>
</evidence>
<dbReference type="STRING" id="1802610.A2W32_00515"/>
<name>A0A1F4V1M8_UNCKA</name>
<dbReference type="EC" id="2.4.1.25" evidence="4"/>
<dbReference type="Gene3D" id="3.20.20.80">
    <property type="entry name" value="Glycosidases"/>
    <property type="match status" value="1"/>
</dbReference>
<evidence type="ECO:0000256" key="3">
    <source>
        <dbReference type="ARBA" id="ARBA00005684"/>
    </source>
</evidence>
<proteinExistence type="inferred from homology"/>
<comment type="catalytic activity">
    <reaction evidence="1">
        <text>Transfers a segment of a (1-&gt;4)-alpha-D-glucan to a new position in an acceptor, which may be glucose or a (1-&gt;4)-alpha-D-glucan.</text>
        <dbReference type="EC" id="2.4.1.25"/>
    </reaction>
</comment>
<dbReference type="SUPFAM" id="SSF51445">
    <property type="entry name" value="(Trans)glycosidases"/>
    <property type="match status" value="1"/>
</dbReference>
<organism evidence="12 13">
    <name type="scientific">candidate division WWE3 bacterium RBG_16_37_10</name>
    <dbReference type="NCBI Taxonomy" id="1802610"/>
    <lineage>
        <taxon>Bacteria</taxon>
        <taxon>Katanobacteria</taxon>
    </lineage>
</organism>
<evidence type="ECO:0000256" key="10">
    <source>
        <dbReference type="ARBA" id="ARBA00031423"/>
    </source>
</evidence>
<comment type="similarity">
    <text evidence="3">Belongs to the disproportionating enzyme family.</text>
</comment>
<evidence type="ECO:0000256" key="1">
    <source>
        <dbReference type="ARBA" id="ARBA00000439"/>
    </source>
</evidence>
<keyword evidence="9" id="KW-0119">Carbohydrate metabolism</keyword>